<name>A0A7X0G0F6_9ACTN</name>
<evidence type="ECO:0000313" key="1">
    <source>
        <dbReference type="EMBL" id="MBB6397123.1"/>
    </source>
</evidence>
<dbReference type="AlphaFoldDB" id="A0A7X0G0F6"/>
<comment type="caution">
    <text evidence="1">The sequence shown here is derived from an EMBL/GenBank/DDBJ whole genome shotgun (WGS) entry which is preliminary data.</text>
</comment>
<proteinExistence type="predicted"/>
<evidence type="ECO:0000313" key="2">
    <source>
        <dbReference type="Proteomes" id="UP000546324"/>
    </source>
</evidence>
<organism evidence="1 2">
    <name type="scientific">Actinomadura coerulea</name>
    <dbReference type="NCBI Taxonomy" id="46159"/>
    <lineage>
        <taxon>Bacteria</taxon>
        <taxon>Bacillati</taxon>
        <taxon>Actinomycetota</taxon>
        <taxon>Actinomycetes</taxon>
        <taxon>Streptosporangiales</taxon>
        <taxon>Thermomonosporaceae</taxon>
        <taxon>Actinomadura</taxon>
    </lineage>
</organism>
<gene>
    <name evidence="1" type="ORF">BKA00_004037</name>
</gene>
<accession>A0A7X0G0F6</accession>
<sequence>MTLNPTVVRSPSGKADYRWAKRVLAAEPTA</sequence>
<keyword evidence="2" id="KW-1185">Reference proteome</keyword>
<reference evidence="1 2" key="1">
    <citation type="submission" date="2020-08" db="EMBL/GenBank/DDBJ databases">
        <title>Sequencing the genomes of 1000 actinobacteria strains.</title>
        <authorList>
            <person name="Klenk H.-P."/>
        </authorList>
    </citation>
    <scope>NUCLEOTIDE SEQUENCE [LARGE SCALE GENOMIC DNA]</scope>
    <source>
        <strain evidence="1 2">DSM 43675</strain>
    </source>
</reference>
<dbReference type="EMBL" id="JACHMQ010000001">
    <property type="protein sequence ID" value="MBB6397123.1"/>
    <property type="molecule type" value="Genomic_DNA"/>
</dbReference>
<protein>
    <submittedName>
        <fullName evidence="1">Uncharacterized protein</fullName>
    </submittedName>
</protein>
<dbReference type="Proteomes" id="UP000546324">
    <property type="component" value="Unassembled WGS sequence"/>
</dbReference>